<comment type="caution">
    <text evidence="1">The sequence shown here is derived from an EMBL/GenBank/DDBJ whole genome shotgun (WGS) entry which is preliminary data.</text>
</comment>
<dbReference type="Proteomes" id="UP001215151">
    <property type="component" value="Unassembled WGS sequence"/>
</dbReference>
<dbReference type="AlphaFoldDB" id="A0AAD7TRJ4"/>
<sequence>MAVTWKSSASCMRIGGRFGIDHPNFYKDRLNLVSSSRQLPGWHMMLQASMEERVLEHDVSLMRRAAGFHVAKAPIRQAASSYKSK</sequence>
<protein>
    <submittedName>
        <fullName evidence="1">Uncharacterized protein</fullName>
    </submittedName>
</protein>
<accession>A0AAD7TRJ4</accession>
<proteinExistence type="predicted"/>
<dbReference type="EMBL" id="JAPEVG010000170">
    <property type="protein sequence ID" value="KAJ8475063.1"/>
    <property type="molecule type" value="Genomic_DNA"/>
</dbReference>
<evidence type="ECO:0000313" key="1">
    <source>
        <dbReference type="EMBL" id="KAJ8475063.1"/>
    </source>
</evidence>
<keyword evidence="2" id="KW-1185">Reference proteome</keyword>
<evidence type="ECO:0000313" key="2">
    <source>
        <dbReference type="Proteomes" id="UP001215151"/>
    </source>
</evidence>
<organism evidence="1 2">
    <name type="scientific">Trametes cubensis</name>
    <dbReference type="NCBI Taxonomy" id="1111947"/>
    <lineage>
        <taxon>Eukaryota</taxon>
        <taxon>Fungi</taxon>
        <taxon>Dikarya</taxon>
        <taxon>Basidiomycota</taxon>
        <taxon>Agaricomycotina</taxon>
        <taxon>Agaricomycetes</taxon>
        <taxon>Polyporales</taxon>
        <taxon>Polyporaceae</taxon>
        <taxon>Trametes</taxon>
    </lineage>
</organism>
<name>A0AAD7TRJ4_9APHY</name>
<gene>
    <name evidence="1" type="ORF">ONZ51_g6819</name>
</gene>
<reference evidence="1" key="1">
    <citation type="submission" date="2022-11" db="EMBL/GenBank/DDBJ databases">
        <title>Genome Sequence of Cubamyces cubensis.</title>
        <authorList>
            <person name="Buettner E."/>
        </authorList>
    </citation>
    <scope>NUCLEOTIDE SEQUENCE</scope>
    <source>
        <strain evidence="1">MPL-01</strain>
    </source>
</reference>